<proteinExistence type="predicted"/>
<evidence type="ECO:0000313" key="2">
    <source>
        <dbReference type="EMBL" id="MCT8989957.1"/>
    </source>
</evidence>
<keyword evidence="3" id="KW-1185">Reference proteome</keyword>
<keyword evidence="1" id="KW-1133">Transmembrane helix</keyword>
<sequence length="124" mass="13710">MEKIRNTAYVCIGRAVMFGALAIMLVMLSLSFDPALALFAGALLTLIMAQVLILKAFFVPWQNPKHTEVWTCLDAPSQPADTRSLAIFITILRDVYSTFARNSFTVACCFFAMSLALRAVRLVS</sequence>
<protein>
    <submittedName>
        <fullName evidence="2">Uncharacterized protein</fullName>
    </submittedName>
</protein>
<dbReference type="RefSeq" id="WP_261514811.1">
    <property type="nucleotide sequence ID" value="NZ_JAODNV010000007.1"/>
</dbReference>
<feature type="transmembrane region" description="Helical" evidence="1">
    <location>
        <begin position="99"/>
        <end position="120"/>
    </location>
</feature>
<reference evidence="2" key="1">
    <citation type="submission" date="2022-08" db="EMBL/GenBank/DDBJ databases">
        <title>Chelativorans sichuanense sp. nov., a paraffin oil-degrading bacterium isolated from a mixture of oil-based drill cuttings and paddy soil.</title>
        <authorList>
            <person name="Yu J."/>
            <person name="Liu H."/>
            <person name="Chen Q."/>
        </authorList>
    </citation>
    <scope>NUCLEOTIDE SEQUENCE</scope>
    <source>
        <strain evidence="2">SCAU 2101</strain>
    </source>
</reference>
<keyword evidence="1" id="KW-0472">Membrane</keyword>
<dbReference type="Proteomes" id="UP001149009">
    <property type="component" value="Unassembled WGS sequence"/>
</dbReference>
<accession>A0A9X2X973</accession>
<keyword evidence="1" id="KW-0812">Transmembrane</keyword>
<comment type="caution">
    <text evidence="2">The sequence shown here is derived from an EMBL/GenBank/DDBJ whole genome shotgun (WGS) entry which is preliminary data.</text>
</comment>
<name>A0A9X2X973_9HYPH</name>
<organism evidence="2 3">
    <name type="scientific">Chelativorans petroleitrophicus</name>
    <dbReference type="NCBI Taxonomy" id="2975484"/>
    <lineage>
        <taxon>Bacteria</taxon>
        <taxon>Pseudomonadati</taxon>
        <taxon>Pseudomonadota</taxon>
        <taxon>Alphaproteobacteria</taxon>
        <taxon>Hyphomicrobiales</taxon>
        <taxon>Phyllobacteriaceae</taxon>
        <taxon>Chelativorans</taxon>
    </lineage>
</organism>
<dbReference type="EMBL" id="JAODNV010000007">
    <property type="protein sequence ID" value="MCT8989957.1"/>
    <property type="molecule type" value="Genomic_DNA"/>
</dbReference>
<feature type="transmembrane region" description="Helical" evidence="1">
    <location>
        <begin position="36"/>
        <end position="58"/>
    </location>
</feature>
<evidence type="ECO:0000256" key="1">
    <source>
        <dbReference type="SAM" id="Phobius"/>
    </source>
</evidence>
<dbReference type="AlphaFoldDB" id="A0A9X2X973"/>
<gene>
    <name evidence="2" type="ORF">NYR54_06565</name>
</gene>
<evidence type="ECO:0000313" key="3">
    <source>
        <dbReference type="Proteomes" id="UP001149009"/>
    </source>
</evidence>
<feature type="transmembrane region" description="Helical" evidence="1">
    <location>
        <begin position="7"/>
        <end position="30"/>
    </location>
</feature>